<accession>A0ABS4FTS0</accession>
<feature type="transmembrane region" description="Helical" evidence="1">
    <location>
        <begin position="32"/>
        <end position="52"/>
    </location>
</feature>
<dbReference type="PANTHER" id="PTHR34821:SF3">
    <property type="entry name" value="MEMBRANE PROTEIN"/>
    <property type="match status" value="1"/>
</dbReference>
<gene>
    <name evidence="2" type="ORF">J2Z32_002391</name>
</gene>
<keyword evidence="3" id="KW-1185">Reference proteome</keyword>
<evidence type="ECO:0000313" key="3">
    <source>
        <dbReference type="Proteomes" id="UP001519272"/>
    </source>
</evidence>
<reference evidence="2 3" key="1">
    <citation type="submission" date="2021-03" db="EMBL/GenBank/DDBJ databases">
        <title>Genomic Encyclopedia of Type Strains, Phase IV (KMG-IV): sequencing the most valuable type-strain genomes for metagenomic binning, comparative biology and taxonomic classification.</title>
        <authorList>
            <person name="Goeker M."/>
        </authorList>
    </citation>
    <scope>NUCLEOTIDE SEQUENCE [LARGE SCALE GENOMIC DNA]</scope>
    <source>
        <strain evidence="2 3">DSM 14349</strain>
    </source>
</reference>
<dbReference type="EMBL" id="JAGGKG010000010">
    <property type="protein sequence ID" value="MBP1905743.1"/>
    <property type="molecule type" value="Genomic_DNA"/>
</dbReference>
<evidence type="ECO:0000256" key="1">
    <source>
        <dbReference type="SAM" id="Phobius"/>
    </source>
</evidence>
<dbReference type="Pfam" id="PF04657">
    <property type="entry name" value="DMT_YdcZ"/>
    <property type="match status" value="1"/>
</dbReference>
<dbReference type="InterPro" id="IPR006750">
    <property type="entry name" value="YdcZ"/>
</dbReference>
<dbReference type="PANTHER" id="PTHR34821">
    <property type="entry name" value="INNER MEMBRANE PROTEIN YDCZ"/>
    <property type="match status" value="1"/>
</dbReference>
<feature type="transmembrane region" description="Helical" evidence="1">
    <location>
        <begin position="92"/>
        <end position="115"/>
    </location>
</feature>
<sequence>MITGILLASLAGLLVSVQTVFNSKVNVYNNSWSTTTLVLGMGFLASFLLGFITQGSSMFNLEGLKLWYIFSGLIGVGVVFCLVHAMKNLDPTFAISIVVTAQLGTALLWDSLGVLGLEKIPFSWNKLLGVMIIVLGIVVFKLGDFRRDHIKNQAPSA</sequence>
<dbReference type="RefSeq" id="WP_210089363.1">
    <property type="nucleotide sequence ID" value="NZ_JAGGKG010000010.1"/>
</dbReference>
<proteinExistence type="predicted"/>
<dbReference type="Proteomes" id="UP001519272">
    <property type="component" value="Unassembled WGS sequence"/>
</dbReference>
<evidence type="ECO:0000313" key="2">
    <source>
        <dbReference type="EMBL" id="MBP1905743.1"/>
    </source>
</evidence>
<feature type="transmembrane region" description="Helical" evidence="1">
    <location>
        <begin position="127"/>
        <end position="143"/>
    </location>
</feature>
<feature type="transmembrane region" description="Helical" evidence="1">
    <location>
        <begin position="64"/>
        <end position="86"/>
    </location>
</feature>
<keyword evidence="1" id="KW-0812">Transmembrane</keyword>
<comment type="caution">
    <text evidence="2">The sequence shown here is derived from an EMBL/GenBank/DDBJ whole genome shotgun (WGS) entry which is preliminary data.</text>
</comment>
<protein>
    <submittedName>
        <fullName evidence="2">Transporter family-2 protein</fullName>
    </submittedName>
</protein>
<keyword evidence="1" id="KW-0472">Membrane</keyword>
<name>A0ABS4FTS0_9BACL</name>
<organism evidence="2 3">
    <name type="scientific">Paenibacillus turicensis</name>
    <dbReference type="NCBI Taxonomy" id="160487"/>
    <lineage>
        <taxon>Bacteria</taxon>
        <taxon>Bacillati</taxon>
        <taxon>Bacillota</taxon>
        <taxon>Bacilli</taxon>
        <taxon>Bacillales</taxon>
        <taxon>Paenibacillaceae</taxon>
        <taxon>Paenibacillus</taxon>
    </lineage>
</organism>
<keyword evidence="1" id="KW-1133">Transmembrane helix</keyword>